<reference evidence="2" key="1">
    <citation type="submission" date="2022-01" db="EMBL/GenBank/DDBJ databases">
        <authorList>
            <person name="King R."/>
        </authorList>
    </citation>
    <scope>NUCLEOTIDE SEQUENCE</scope>
</reference>
<evidence type="ECO:0000256" key="1">
    <source>
        <dbReference type="SAM" id="MobiDB-lite"/>
    </source>
</evidence>
<name>A0A9P0D8R8_PHACE</name>
<dbReference type="OrthoDB" id="6609991at2759"/>
<feature type="region of interest" description="Disordered" evidence="1">
    <location>
        <begin position="1"/>
        <end position="269"/>
    </location>
</feature>
<dbReference type="AlphaFoldDB" id="A0A9P0D8R8"/>
<feature type="compositionally biased region" description="Polar residues" evidence="1">
    <location>
        <begin position="1"/>
        <end position="21"/>
    </location>
</feature>
<keyword evidence="3" id="KW-1185">Reference proteome</keyword>
<sequence length="670" mass="73248">MSQNRFGFQRPTNVTASTSRTYRIPGTNLTKTETHTTVTEVKQCPFNPPESGPSGLPQPRGIPQRSMPGPGRQGPIPGPGSQPPRALPQPVQSGIPARGLPRPAAGRSIPAPRQLPQPAPVGGLQPPRAIARPSAQGIPQSRLPPAPAGPPQARLLPPPQQEIAYRTPENVQIPREPAPQRVERQRQIRPPMPSRPHGIAGGVRESKLARPSIPVRPQKPSQSQNEQRVRENLQNIAAGKPEGKVSAKGKTISRLRPPSIQTPMGPEPVLQKAVFEQRVERDTRGERIVENLVVADLDEATGQMQQIELGVQQLDPSHPMDEGREVVGVTSTVSVTASYTTVEKEALRTITQPLDTGAGLDPAMVAQLVEQEKEDVENTLKMIPPDLDLTPGRHELKSRLQQMRLNSESMALLEQSIIQPEPTADEAQTDPSPEAMATVMHTVETGVTPQADPDEVFHSLFAETTNEHFIKLSSVTPGPLQDVVVPTEEVPKDVHTEIVSAEMGQLADRLEGISEAEYIPHTDIFAQVMEDAKKSPSKGKNKPKAFPMIVNERSLWVNANLEHLVNVIGAEPADVLDPYDLDALDRSGELEKEMAHGMEYIVDSDPVQYASRVQLRGTQLPSYFPGYLVALPEFAETVRIARSPDEVFASAWKSAQPKYFAEESMHSTIF</sequence>
<protein>
    <submittedName>
        <fullName evidence="2">Uncharacterized protein</fullName>
    </submittedName>
</protein>
<dbReference type="Proteomes" id="UP001153737">
    <property type="component" value="Chromosome 10"/>
</dbReference>
<gene>
    <name evidence="2" type="ORF">PHAECO_LOCUS1479</name>
</gene>
<reference evidence="2" key="2">
    <citation type="submission" date="2022-10" db="EMBL/GenBank/DDBJ databases">
        <authorList>
            <consortium name="ENA_rothamsted_submissions"/>
            <consortium name="culmorum"/>
            <person name="King R."/>
        </authorList>
    </citation>
    <scope>NUCLEOTIDE SEQUENCE</scope>
</reference>
<feature type="compositionally biased region" description="Pro residues" evidence="1">
    <location>
        <begin position="142"/>
        <end position="160"/>
    </location>
</feature>
<feature type="compositionally biased region" description="Pro residues" evidence="1">
    <location>
        <begin position="76"/>
        <end position="87"/>
    </location>
</feature>
<proteinExistence type="predicted"/>
<accession>A0A9P0D8R8</accession>
<evidence type="ECO:0000313" key="3">
    <source>
        <dbReference type="Proteomes" id="UP001153737"/>
    </source>
</evidence>
<evidence type="ECO:0000313" key="2">
    <source>
        <dbReference type="EMBL" id="CAH1117416.1"/>
    </source>
</evidence>
<organism evidence="2 3">
    <name type="scientific">Phaedon cochleariae</name>
    <name type="common">Mustard beetle</name>
    <dbReference type="NCBI Taxonomy" id="80249"/>
    <lineage>
        <taxon>Eukaryota</taxon>
        <taxon>Metazoa</taxon>
        <taxon>Ecdysozoa</taxon>
        <taxon>Arthropoda</taxon>
        <taxon>Hexapoda</taxon>
        <taxon>Insecta</taxon>
        <taxon>Pterygota</taxon>
        <taxon>Neoptera</taxon>
        <taxon>Endopterygota</taxon>
        <taxon>Coleoptera</taxon>
        <taxon>Polyphaga</taxon>
        <taxon>Cucujiformia</taxon>
        <taxon>Chrysomeloidea</taxon>
        <taxon>Chrysomelidae</taxon>
        <taxon>Chrysomelinae</taxon>
        <taxon>Chrysomelini</taxon>
        <taxon>Phaedon</taxon>
    </lineage>
</organism>
<dbReference type="EMBL" id="OU896716">
    <property type="protein sequence ID" value="CAH1117416.1"/>
    <property type="molecule type" value="Genomic_DNA"/>
</dbReference>